<reference evidence="2 3" key="1">
    <citation type="journal article" date="2015" name="Nature">
        <title>rRNA introns, odd ribosomes, and small enigmatic genomes across a large radiation of phyla.</title>
        <authorList>
            <person name="Brown C.T."/>
            <person name="Hug L.A."/>
            <person name="Thomas B.C."/>
            <person name="Sharon I."/>
            <person name="Castelle C.J."/>
            <person name="Singh A."/>
            <person name="Wilkins M.J."/>
            <person name="Williams K.H."/>
            <person name="Banfield J.F."/>
        </authorList>
    </citation>
    <scope>NUCLEOTIDE SEQUENCE [LARGE SCALE GENOMIC DNA]</scope>
</reference>
<feature type="chain" id="PRO_5002540428" evidence="1">
    <location>
        <begin position="21"/>
        <end position="294"/>
    </location>
</feature>
<evidence type="ECO:0000313" key="2">
    <source>
        <dbReference type="EMBL" id="KKW11345.1"/>
    </source>
</evidence>
<accession>A0A0G1VYC3</accession>
<comment type="caution">
    <text evidence="2">The sequence shown here is derived from an EMBL/GenBank/DDBJ whole genome shotgun (WGS) entry which is preliminary data.</text>
</comment>
<evidence type="ECO:0000256" key="1">
    <source>
        <dbReference type="SAM" id="SignalP"/>
    </source>
</evidence>
<proteinExistence type="predicted"/>
<dbReference type="Proteomes" id="UP000034588">
    <property type="component" value="Unassembled WGS sequence"/>
</dbReference>
<dbReference type="AlphaFoldDB" id="A0A0G1VYC3"/>
<sequence length="294" mass="30644">MKKKLLISLLILAVTLPVFAGDLIGYNPFYDGVSTAGSQSPLQRQIDELGLVKFVNKTGVALAPGMVLIPDITAGQGLITVYTAAVFDDSTALTLTNTLTSEVGEFRLIFTNSVAVFDAGYVSVIGKNATGNTLSETILMHVDASSEVVSNLTYKSVTSITPLDIDDTQDGAKLGVTAKAVNAFCLPAATASLQTGAGVCYGAVGGFDVTSVADEGTGWMATKQGAVMRVYVYKADQSPGLVLGTSATVAGYLGATTAVNATEVPWTGLARLIDWNRAETPTARRLYVIWLGGN</sequence>
<protein>
    <submittedName>
        <fullName evidence="2">Uncharacterized protein</fullName>
    </submittedName>
</protein>
<name>A0A0G1VYC3_9BACT</name>
<organism evidence="2 3">
    <name type="scientific">Candidatus Gottesmanbacteria bacterium GW2011_GWB1_49_7</name>
    <dbReference type="NCBI Taxonomy" id="1618448"/>
    <lineage>
        <taxon>Bacteria</taxon>
        <taxon>Candidatus Gottesmaniibacteriota</taxon>
    </lineage>
</organism>
<feature type="signal peptide" evidence="1">
    <location>
        <begin position="1"/>
        <end position="20"/>
    </location>
</feature>
<keyword evidence="1" id="KW-0732">Signal</keyword>
<evidence type="ECO:0000313" key="3">
    <source>
        <dbReference type="Proteomes" id="UP000034588"/>
    </source>
</evidence>
<dbReference type="EMBL" id="LCQD01000021">
    <property type="protein sequence ID" value="KKW11345.1"/>
    <property type="molecule type" value="Genomic_DNA"/>
</dbReference>
<gene>
    <name evidence="2" type="ORF">UY48_C0021G0007</name>
</gene>